<evidence type="ECO:0000313" key="5">
    <source>
        <dbReference type="EMBL" id="GJN23850.1"/>
    </source>
</evidence>
<evidence type="ECO:0000256" key="3">
    <source>
        <dbReference type="SAM" id="MobiDB-lite"/>
    </source>
</evidence>
<keyword evidence="6" id="KW-1185">Reference proteome</keyword>
<evidence type="ECO:0000256" key="2">
    <source>
        <dbReference type="RuleBase" id="RU003616"/>
    </source>
</evidence>
<comment type="similarity">
    <text evidence="1 2">Belongs to the small heat shock protein (HSP20) family.</text>
</comment>
<organism evidence="5 6">
    <name type="scientific">Eleusine coracana subsp. coracana</name>
    <dbReference type="NCBI Taxonomy" id="191504"/>
    <lineage>
        <taxon>Eukaryota</taxon>
        <taxon>Viridiplantae</taxon>
        <taxon>Streptophyta</taxon>
        <taxon>Embryophyta</taxon>
        <taxon>Tracheophyta</taxon>
        <taxon>Spermatophyta</taxon>
        <taxon>Magnoliopsida</taxon>
        <taxon>Liliopsida</taxon>
        <taxon>Poales</taxon>
        <taxon>Poaceae</taxon>
        <taxon>PACMAD clade</taxon>
        <taxon>Chloridoideae</taxon>
        <taxon>Cynodonteae</taxon>
        <taxon>Eleusininae</taxon>
        <taxon>Eleusine</taxon>
    </lineage>
</organism>
<feature type="domain" description="SHSP" evidence="4">
    <location>
        <begin position="18"/>
        <end position="123"/>
    </location>
</feature>
<feature type="compositionally biased region" description="Basic and acidic residues" evidence="3">
    <location>
        <begin position="151"/>
        <end position="174"/>
    </location>
</feature>
<dbReference type="EMBL" id="BQKI01000076">
    <property type="protein sequence ID" value="GJN23850.1"/>
    <property type="molecule type" value="Genomic_DNA"/>
</dbReference>
<feature type="compositionally biased region" description="Polar residues" evidence="3">
    <location>
        <begin position="110"/>
        <end position="123"/>
    </location>
</feature>
<dbReference type="InterPro" id="IPR008978">
    <property type="entry name" value="HSP20-like_chaperone"/>
</dbReference>
<accession>A0AAV5ENQ4</accession>
<reference evidence="5" key="1">
    <citation type="journal article" date="2018" name="DNA Res.">
        <title>Multiple hybrid de novo genome assembly of finger millet, an orphan allotetraploid crop.</title>
        <authorList>
            <person name="Hatakeyama M."/>
            <person name="Aluri S."/>
            <person name="Balachadran M.T."/>
            <person name="Sivarajan S.R."/>
            <person name="Patrignani A."/>
            <person name="Gruter S."/>
            <person name="Poveda L."/>
            <person name="Shimizu-Inatsugi R."/>
            <person name="Baeten J."/>
            <person name="Francoijs K.J."/>
            <person name="Nataraja K.N."/>
            <person name="Reddy Y.A.N."/>
            <person name="Phadnis S."/>
            <person name="Ravikumar R.L."/>
            <person name="Schlapbach R."/>
            <person name="Sreeman S.M."/>
            <person name="Shimizu K.K."/>
        </authorList>
    </citation>
    <scope>NUCLEOTIDE SEQUENCE</scope>
</reference>
<name>A0AAV5ENQ4_ELECO</name>
<proteinExistence type="inferred from homology"/>
<dbReference type="Pfam" id="PF00011">
    <property type="entry name" value="HSP20"/>
    <property type="match status" value="1"/>
</dbReference>
<evidence type="ECO:0000259" key="4">
    <source>
        <dbReference type="PROSITE" id="PS01031"/>
    </source>
</evidence>
<evidence type="ECO:0000313" key="6">
    <source>
        <dbReference type="Proteomes" id="UP001054889"/>
    </source>
</evidence>
<dbReference type="InterPro" id="IPR002068">
    <property type="entry name" value="A-crystallin/Hsp20_dom"/>
</dbReference>
<dbReference type="AlphaFoldDB" id="A0AAV5ENQ4"/>
<reference evidence="5" key="2">
    <citation type="submission" date="2021-12" db="EMBL/GenBank/DDBJ databases">
        <title>Resequencing data analysis of finger millet.</title>
        <authorList>
            <person name="Hatakeyama M."/>
            <person name="Aluri S."/>
            <person name="Balachadran M.T."/>
            <person name="Sivarajan S.R."/>
            <person name="Poveda L."/>
            <person name="Shimizu-Inatsugi R."/>
            <person name="Schlapbach R."/>
            <person name="Sreeman S.M."/>
            <person name="Shimizu K.K."/>
        </authorList>
    </citation>
    <scope>NUCLEOTIDE SEQUENCE</scope>
</reference>
<sequence length="237" mass="25813">MPATAAPAAAPPPPPRRRVYATVDPRCEWASTENDDTLVVDVSGFRKEELEVLYSTNRKLKVTGERQVDGGQWARFVKVFAVPKSCNTGAIRARMNIDSARLSVVLPKGSPSSSTNDKQNEPQTIGEHKGQGSAGGTSGSSSGSLYSAQEDAGKDKAEEEKEQREDHGMKKQRPEAIAVQDLPKRNDGDANAVGRDDGDANAVENDDGDDKGESKRWWRKITIVHVLGFVLILAWWV</sequence>
<dbReference type="SUPFAM" id="SSF49764">
    <property type="entry name" value="HSP20-like chaperones"/>
    <property type="match status" value="1"/>
</dbReference>
<dbReference type="Gene3D" id="2.60.40.790">
    <property type="match status" value="1"/>
</dbReference>
<feature type="compositionally biased region" description="Low complexity" evidence="3">
    <location>
        <begin position="139"/>
        <end position="150"/>
    </location>
</feature>
<comment type="caution">
    <text evidence="5">The sequence shown here is derived from an EMBL/GenBank/DDBJ whole genome shotgun (WGS) entry which is preliminary data.</text>
</comment>
<dbReference type="CDD" id="cd00298">
    <property type="entry name" value="ACD_sHsps_p23-like"/>
    <property type="match status" value="1"/>
</dbReference>
<protein>
    <recommendedName>
        <fullName evidence="4">SHSP domain-containing protein</fullName>
    </recommendedName>
</protein>
<gene>
    <name evidence="5" type="primary">gb11538</name>
    <name evidence="5" type="ORF">PR202_gb11538</name>
</gene>
<dbReference type="PROSITE" id="PS01031">
    <property type="entry name" value="SHSP"/>
    <property type="match status" value="1"/>
</dbReference>
<evidence type="ECO:0000256" key="1">
    <source>
        <dbReference type="PROSITE-ProRule" id="PRU00285"/>
    </source>
</evidence>
<feature type="region of interest" description="Disordered" evidence="3">
    <location>
        <begin position="105"/>
        <end position="213"/>
    </location>
</feature>
<feature type="compositionally biased region" description="Basic and acidic residues" evidence="3">
    <location>
        <begin position="182"/>
        <end position="198"/>
    </location>
</feature>
<dbReference type="Proteomes" id="UP001054889">
    <property type="component" value="Unassembled WGS sequence"/>
</dbReference>